<evidence type="ECO:0000313" key="5">
    <source>
        <dbReference type="Proteomes" id="UP000198521"/>
    </source>
</evidence>
<dbReference type="EMBL" id="FOAB01000001">
    <property type="protein sequence ID" value="SEK56445.1"/>
    <property type="molecule type" value="Genomic_DNA"/>
</dbReference>
<sequence length="455" mass="50432">MTRIFTILFFLFFTAFSFSQDISGDWIGEVNINGNKLEIVFNIKKVSNDYVSALSILKQGLSGAKATETTIIDSVVTMLFPDLKLVYKGRFNKNAEIIGDFSQNGRPIPLNLKKGTITLNRPQEPKPPFNYRSESITFINKDDNIKLSGTLSMPKKKGKYPLAIIISGSGPQNRDGDMFGHKPYFVLADDLTKNGIAIFRFDERGMGESEGNFNTVTIDVSASDVKYAIDFLKERKEFNDSKVGLIGHSIGGLVAPKVAAEKGGLDFLVLLAAPGINGDELMLLQKAAFERDLGLNEIQIQQGQHVVKEAYDIIVNSDLDNVSLKDSINSYYSNKYGDMFPENQRKMLVKQITSSEVASFVRSKPAKYLETIDVPVLALNGDKDLQVLAKENLEGIKSALEKGGNKDAKVVALENLNHLFQESETGSLNEYSDIEQTFSPVALDIISKWIKEQVK</sequence>
<keyword evidence="1" id="KW-0378">Hydrolase</keyword>
<dbReference type="InterPro" id="IPR029058">
    <property type="entry name" value="AB_hydrolase_fold"/>
</dbReference>
<dbReference type="STRING" id="1038014.SAMN04487910_0831"/>
<dbReference type="InterPro" id="IPR053145">
    <property type="entry name" value="AB_hydrolase_Est10"/>
</dbReference>
<dbReference type="GO" id="GO:0006508">
    <property type="term" value="P:proteolysis"/>
    <property type="evidence" value="ECO:0007669"/>
    <property type="project" value="InterPro"/>
</dbReference>
<reference evidence="4 5" key="1">
    <citation type="submission" date="2016-10" db="EMBL/GenBank/DDBJ databases">
        <authorList>
            <person name="de Groot N.N."/>
        </authorList>
    </citation>
    <scope>NUCLEOTIDE SEQUENCE [LARGE SCALE GENOMIC DNA]</scope>
    <source>
        <strain evidence="4 5">DSM 25232</strain>
    </source>
</reference>
<accession>A0A1H7I7A2</accession>
<dbReference type="PROSITE" id="PS00708">
    <property type="entry name" value="PRO_ENDOPEP_SER"/>
    <property type="match status" value="1"/>
</dbReference>
<dbReference type="PANTHER" id="PTHR43265">
    <property type="entry name" value="ESTERASE ESTD"/>
    <property type="match status" value="1"/>
</dbReference>
<dbReference type="AlphaFoldDB" id="A0A1H7I7A2"/>
<keyword evidence="2" id="KW-0732">Signal</keyword>
<dbReference type="InterPro" id="IPR022742">
    <property type="entry name" value="Hydrolase_4"/>
</dbReference>
<dbReference type="GO" id="GO:0052689">
    <property type="term" value="F:carboxylic ester hydrolase activity"/>
    <property type="evidence" value="ECO:0007669"/>
    <property type="project" value="TreeGrafter"/>
</dbReference>
<evidence type="ECO:0000313" key="4">
    <source>
        <dbReference type="EMBL" id="SEK56445.1"/>
    </source>
</evidence>
<proteinExistence type="predicted"/>
<evidence type="ECO:0000256" key="1">
    <source>
        <dbReference type="ARBA" id="ARBA00022801"/>
    </source>
</evidence>
<dbReference type="PANTHER" id="PTHR43265:SF1">
    <property type="entry name" value="ESTERASE ESTD"/>
    <property type="match status" value="1"/>
</dbReference>
<dbReference type="RefSeq" id="WP_091405935.1">
    <property type="nucleotide sequence ID" value="NZ_FOAB01000001.1"/>
</dbReference>
<protein>
    <recommendedName>
        <fullName evidence="3">Serine aminopeptidase S33 domain-containing protein</fullName>
    </recommendedName>
</protein>
<feature type="domain" description="Serine aminopeptidase S33" evidence="3">
    <location>
        <begin position="184"/>
        <end position="418"/>
    </location>
</feature>
<keyword evidence="5" id="KW-1185">Reference proteome</keyword>
<dbReference type="GO" id="GO:0004252">
    <property type="term" value="F:serine-type endopeptidase activity"/>
    <property type="evidence" value="ECO:0007669"/>
    <property type="project" value="InterPro"/>
</dbReference>
<dbReference type="InterPro" id="IPR002471">
    <property type="entry name" value="Pept_S9_AS"/>
</dbReference>
<evidence type="ECO:0000259" key="3">
    <source>
        <dbReference type="Pfam" id="PF12146"/>
    </source>
</evidence>
<gene>
    <name evidence="4" type="ORF">SAMN04487910_0831</name>
</gene>
<dbReference type="SUPFAM" id="SSF53474">
    <property type="entry name" value="alpha/beta-Hydrolases"/>
    <property type="match status" value="1"/>
</dbReference>
<dbReference type="Gene3D" id="3.40.50.1820">
    <property type="entry name" value="alpha/beta hydrolase"/>
    <property type="match status" value="1"/>
</dbReference>
<dbReference type="OrthoDB" id="9809549at2"/>
<organism evidence="4 5">
    <name type="scientific">Aquimarina amphilecti</name>
    <dbReference type="NCBI Taxonomy" id="1038014"/>
    <lineage>
        <taxon>Bacteria</taxon>
        <taxon>Pseudomonadati</taxon>
        <taxon>Bacteroidota</taxon>
        <taxon>Flavobacteriia</taxon>
        <taxon>Flavobacteriales</taxon>
        <taxon>Flavobacteriaceae</taxon>
        <taxon>Aquimarina</taxon>
    </lineage>
</organism>
<dbReference type="Proteomes" id="UP000198521">
    <property type="component" value="Unassembled WGS sequence"/>
</dbReference>
<name>A0A1H7I7A2_AQUAM</name>
<feature type="chain" id="PRO_5011457185" description="Serine aminopeptidase S33 domain-containing protein" evidence="2">
    <location>
        <begin position="20"/>
        <end position="455"/>
    </location>
</feature>
<feature type="signal peptide" evidence="2">
    <location>
        <begin position="1"/>
        <end position="19"/>
    </location>
</feature>
<evidence type="ECO:0000256" key="2">
    <source>
        <dbReference type="SAM" id="SignalP"/>
    </source>
</evidence>
<dbReference type="Pfam" id="PF12146">
    <property type="entry name" value="Hydrolase_4"/>
    <property type="match status" value="1"/>
</dbReference>